<dbReference type="Pfam" id="PF08544">
    <property type="entry name" value="GHMP_kinases_C"/>
    <property type="match status" value="1"/>
</dbReference>
<evidence type="ECO:0000256" key="3">
    <source>
        <dbReference type="ARBA" id="ARBA00012103"/>
    </source>
</evidence>
<evidence type="ECO:0000259" key="14">
    <source>
        <dbReference type="Pfam" id="PF08544"/>
    </source>
</evidence>
<dbReference type="InterPro" id="IPR014721">
    <property type="entry name" value="Ribsml_uS5_D2-typ_fold_subgr"/>
</dbReference>
<comment type="caution">
    <text evidence="15">The sequence shown here is derived from an EMBL/GenBank/DDBJ whole genome shotgun (WGS) entry which is preliminary data.</text>
</comment>
<comment type="subcellular location">
    <subcellularLocation>
        <location evidence="1">Cytoplasm</location>
    </subcellularLocation>
</comment>
<keyword evidence="6" id="KW-0808">Transferase</keyword>
<dbReference type="InterPro" id="IPR006203">
    <property type="entry name" value="GHMP_knse_ATP-bd_CS"/>
</dbReference>
<gene>
    <name evidence="15" type="ORF">HMPREF1871_00178</name>
</gene>
<evidence type="ECO:0000259" key="13">
    <source>
        <dbReference type="Pfam" id="PF00288"/>
    </source>
</evidence>
<dbReference type="Gene3D" id="3.30.230.10">
    <property type="match status" value="1"/>
</dbReference>
<dbReference type="InterPro" id="IPR013750">
    <property type="entry name" value="GHMP_kinase_C_dom"/>
</dbReference>
<comment type="similarity">
    <text evidence="2">Belongs to the GHMP kinase family. Mevalonate kinase subfamily.</text>
</comment>
<evidence type="ECO:0000256" key="12">
    <source>
        <dbReference type="ARBA" id="ARBA00029438"/>
    </source>
</evidence>
<evidence type="ECO:0000256" key="1">
    <source>
        <dbReference type="ARBA" id="ARBA00004496"/>
    </source>
</evidence>
<feature type="domain" description="GHMP kinase C-terminal" evidence="14">
    <location>
        <begin position="188"/>
        <end position="267"/>
    </location>
</feature>
<comment type="pathway">
    <text evidence="12">Isoprenoid biosynthesis; isopentenyl diphosphate biosynthesis via mevalonate pathway; isopentenyl diphosphate from (R)-mevalonate: step 1/3.</text>
</comment>
<keyword evidence="9" id="KW-0067">ATP-binding</keyword>
<evidence type="ECO:0000256" key="2">
    <source>
        <dbReference type="ARBA" id="ARBA00006495"/>
    </source>
</evidence>
<keyword evidence="5" id="KW-0444">Lipid biosynthesis</keyword>
<proteinExistence type="inferred from homology"/>
<evidence type="ECO:0000256" key="6">
    <source>
        <dbReference type="ARBA" id="ARBA00022679"/>
    </source>
</evidence>
<keyword evidence="4" id="KW-0963">Cytoplasm</keyword>
<evidence type="ECO:0000256" key="9">
    <source>
        <dbReference type="ARBA" id="ARBA00022840"/>
    </source>
</evidence>
<sequence>MINEVEMTHAKAIFFGEHSVVYGKKGITIPLLEMTVNVKLLKNKNNKQKRDETLKFIANKCNIDDNTEILIESKIPVGKGLGSSAALCVAICRAANVENIKEIADSCEKFIHGNPSGIDVNQVLNDYPLVFSKDAGAKKLDFKLDAFLLIIDTGVIGITKDTVANVRKNYKKNKKYIDILGDITEKVIPCLEKKQLEKIGQYMNLAHDILKKINVSHEKNDEVVEICNKNNALGSKLTGGGNGGCCISLCKSYESAKYIQKKLKEKGFLSWIVSV</sequence>
<dbReference type="Pfam" id="PF00288">
    <property type="entry name" value="GHMP_kinases_N"/>
    <property type="match status" value="1"/>
</dbReference>
<accession>A0ABR5TN19</accession>
<dbReference type="GO" id="GO:0016301">
    <property type="term" value="F:kinase activity"/>
    <property type="evidence" value="ECO:0007669"/>
    <property type="project" value="UniProtKB-KW"/>
</dbReference>
<dbReference type="InterPro" id="IPR020568">
    <property type="entry name" value="Ribosomal_Su5_D2-typ_SF"/>
</dbReference>
<dbReference type="EC" id="2.7.1.36" evidence="3"/>
<dbReference type="SUPFAM" id="SSF54211">
    <property type="entry name" value="Ribosomal protein S5 domain 2-like"/>
    <property type="match status" value="1"/>
</dbReference>
<evidence type="ECO:0000256" key="11">
    <source>
        <dbReference type="ARBA" id="ARBA00023098"/>
    </source>
</evidence>
<dbReference type="PANTHER" id="PTHR43290">
    <property type="entry name" value="MEVALONATE KINASE"/>
    <property type="match status" value="1"/>
</dbReference>
<keyword evidence="7" id="KW-0547">Nucleotide-binding</keyword>
<dbReference type="InterPro" id="IPR006205">
    <property type="entry name" value="Mev_gal_kin"/>
</dbReference>
<evidence type="ECO:0000313" key="15">
    <source>
        <dbReference type="EMBL" id="KXB58786.1"/>
    </source>
</evidence>
<dbReference type="PANTHER" id="PTHR43290:SF2">
    <property type="entry name" value="MEVALONATE KINASE"/>
    <property type="match status" value="1"/>
</dbReference>
<organism evidence="15 16">
    <name type="scientific">Gemelliphila asaccharolytica</name>
    <dbReference type="NCBI Taxonomy" id="502393"/>
    <lineage>
        <taxon>Bacteria</taxon>
        <taxon>Bacillati</taxon>
        <taxon>Bacillota</taxon>
        <taxon>Bacilli</taxon>
        <taxon>Bacillales</taxon>
        <taxon>Gemellaceae</taxon>
        <taxon>Gemelliphila</taxon>
    </lineage>
</organism>
<evidence type="ECO:0000256" key="10">
    <source>
        <dbReference type="ARBA" id="ARBA00022842"/>
    </source>
</evidence>
<evidence type="ECO:0000256" key="5">
    <source>
        <dbReference type="ARBA" id="ARBA00022516"/>
    </source>
</evidence>
<name>A0ABR5TN19_9BACL</name>
<keyword evidence="16" id="KW-1185">Reference proteome</keyword>
<feature type="domain" description="GHMP kinase N-terminal" evidence="13">
    <location>
        <begin position="53"/>
        <end position="120"/>
    </location>
</feature>
<keyword evidence="8 15" id="KW-0418">Kinase</keyword>
<dbReference type="EMBL" id="LSDB01000005">
    <property type="protein sequence ID" value="KXB58786.1"/>
    <property type="molecule type" value="Genomic_DNA"/>
</dbReference>
<keyword evidence="10" id="KW-0460">Magnesium</keyword>
<protein>
    <recommendedName>
        <fullName evidence="3">mevalonate kinase</fullName>
        <ecNumber evidence="3">2.7.1.36</ecNumber>
    </recommendedName>
</protein>
<keyword evidence="11" id="KW-0443">Lipid metabolism</keyword>
<reference evidence="15 16" key="1">
    <citation type="submission" date="2016-01" db="EMBL/GenBank/DDBJ databases">
        <authorList>
            <person name="Mitreva M."/>
            <person name="Pepin K.H."/>
            <person name="Mihindukulasuriya K.A."/>
            <person name="Fulton R."/>
            <person name="Fronick C."/>
            <person name="O'Laughlin M."/>
            <person name="Miner T."/>
            <person name="Herter B."/>
            <person name="Rosa B.A."/>
            <person name="Cordes M."/>
            <person name="Tomlinson C."/>
            <person name="Wollam A."/>
            <person name="Palsikar V.B."/>
            <person name="Mardis E.R."/>
            <person name="Wilson R.K."/>
        </authorList>
    </citation>
    <scope>NUCLEOTIDE SEQUENCE [LARGE SCALE GENOMIC DNA]</scope>
    <source>
        <strain evidence="15 16">KA00071</strain>
    </source>
</reference>
<dbReference type="PRINTS" id="PR00959">
    <property type="entry name" value="MEVGALKINASE"/>
</dbReference>
<evidence type="ECO:0000313" key="16">
    <source>
        <dbReference type="Proteomes" id="UP000070467"/>
    </source>
</evidence>
<dbReference type="SUPFAM" id="SSF55060">
    <property type="entry name" value="GHMP Kinase, C-terminal domain"/>
    <property type="match status" value="1"/>
</dbReference>
<dbReference type="PROSITE" id="PS00627">
    <property type="entry name" value="GHMP_KINASES_ATP"/>
    <property type="match status" value="1"/>
</dbReference>
<dbReference type="InterPro" id="IPR036554">
    <property type="entry name" value="GHMP_kinase_C_sf"/>
</dbReference>
<evidence type="ECO:0000256" key="8">
    <source>
        <dbReference type="ARBA" id="ARBA00022777"/>
    </source>
</evidence>
<dbReference type="Gene3D" id="3.30.70.890">
    <property type="entry name" value="GHMP kinase, C-terminal domain"/>
    <property type="match status" value="1"/>
</dbReference>
<dbReference type="Proteomes" id="UP000070467">
    <property type="component" value="Unassembled WGS sequence"/>
</dbReference>
<evidence type="ECO:0000256" key="4">
    <source>
        <dbReference type="ARBA" id="ARBA00022490"/>
    </source>
</evidence>
<dbReference type="NCBIfam" id="TIGR00549">
    <property type="entry name" value="mevalon_kin"/>
    <property type="match status" value="1"/>
</dbReference>
<dbReference type="InterPro" id="IPR006204">
    <property type="entry name" value="GHMP_kinase_N_dom"/>
</dbReference>
<evidence type="ECO:0000256" key="7">
    <source>
        <dbReference type="ARBA" id="ARBA00022741"/>
    </source>
</evidence>